<comment type="caution">
    <text evidence="1">The sequence shown here is derived from an EMBL/GenBank/DDBJ whole genome shotgun (WGS) entry which is preliminary data.</text>
</comment>
<gene>
    <name evidence="1" type="ORF">Q0590_10685</name>
</gene>
<accession>A0ABT8R3P0</accession>
<protein>
    <submittedName>
        <fullName evidence="1">DUF2267 domain-containing protein</fullName>
    </submittedName>
</protein>
<dbReference type="Pfam" id="PF10025">
    <property type="entry name" value="DUF2267"/>
    <property type="match status" value="1"/>
</dbReference>
<dbReference type="InterPro" id="IPR018727">
    <property type="entry name" value="DUF2267"/>
</dbReference>
<dbReference type="Proteomes" id="UP001168528">
    <property type="component" value="Unassembled WGS sequence"/>
</dbReference>
<dbReference type="Gene3D" id="1.10.490.110">
    <property type="entry name" value="Uncharacterized conserved protein DUF2267"/>
    <property type="match status" value="1"/>
</dbReference>
<dbReference type="RefSeq" id="WP_302037525.1">
    <property type="nucleotide sequence ID" value="NZ_JAUKPO010000005.1"/>
</dbReference>
<dbReference type="InterPro" id="IPR038282">
    <property type="entry name" value="DUF2267_sf"/>
</dbReference>
<dbReference type="EMBL" id="JAUKPO010000005">
    <property type="protein sequence ID" value="MDO1446720.1"/>
    <property type="molecule type" value="Genomic_DNA"/>
</dbReference>
<evidence type="ECO:0000313" key="2">
    <source>
        <dbReference type="Proteomes" id="UP001168528"/>
    </source>
</evidence>
<sequence>MNQPSFALHRLSDVQAMATALQCPEDPEKSERIFRAILHTLRDCLPSDDAIRILRLLPDPLKAIYVQSWQTLASHTDALSMLQFIRRVRESAGKIAFYDFPTEAVTERYIREVFGYVEQQLPVKKRYVWKASIPFLAAFSKPASQVNPFTTIYTSRN</sequence>
<proteinExistence type="predicted"/>
<keyword evidence="2" id="KW-1185">Reference proteome</keyword>
<organism evidence="1 2">
    <name type="scientific">Rhodocytophaga aerolata</name>
    <dbReference type="NCBI Taxonomy" id="455078"/>
    <lineage>
        <taxon>Bacteria</taxon>
        <taxon>Pseudomonadati</taxon>
        <taxon>Bacteroidota</taxon>
        <taxon>Cytophagia</taxon>
        <taxon>Cytophagales</taxon>
        <taxon>Rhodocytophagaceae</taxon>
        <taxon>Rhodocytophaga</taxon>
    </lineage>
</organism>
<evidence type="ECO:0000313" key="1">
    <source>
        <dbReference type="EMBL" id="MDO1446720.1"/>
    </source>
</evidence>
<reference evidence="1" key="1">
    <citation type="submission" date="2023-07" db="EMBL/GenBank/DDBJ databases">
        <title>The genome sequence of Rhodocytophaga aerolata KACC 12507.</title>
        <authorList>
            <person name="Zhang X."/>
        </authorList>
    </citation>
    <scope>NUCLEOTIDE SEQUENCE</scope>
    <source>
        <strain evidence="1">KACC 12507</strain>
    </source>
</reference>
<name>A0ABT8R3P0_9BACT</name>